<dbReference type="InterPro" id="IPR027417">
    <property type="entry name" value="P-loop_NTPase"/>
</dbReference>
<dbReference type="Pfam" id="PF01580">
    <property type="entry name" value="FtsK_SpoIIIE"/>
    <property type="match status" value="1"/>
</dbReference>
<keyword evidence="2 3" id="KW-0067">ATP-binding</keyword>
<dbReference type="EMBL" id="BKBA01000006">
    <property type="protein sequence ID" value="GEQ13556.1"/>
    <property type="molecule type" value="Genomic_DNA"/>
</dbReference>
<dbReference type="InterPro" id="IPR002543">
    <property type="entry name" value="FtsK_dom"/>
</dbReference>
<evidence type="ECO:0000313" key="6">
    <source>
        <dbReference type="EMBL" id="GEQ13556.1"/>
    </source>
</evidence>
<name>A0A512T004_9MICO</name>
<keyword evidence="4" id="KW-1133">Transmembrane helix</keyword>
<dbReference type="GO" id="GO:0005524">
    <property type="term" value="F:ATP binding"/>
    <property type="evidence" value="ECO:0007669"/>
    <property type="project" value="UniProtKB-UniRule"/>
</dbReference>
<evidence type="ECO:0000313" key="7">
    <source>
        <dbReference type="Proteomes" id="UP000321793"/>
    </source>
</evidence>
<organism evidence="6 7">
    <name type="scientific">Knoellia locipacati</name>
    <dbReference type="NCBI Taxonomy" id="882824"/>
    <lineage>
        <taxon>Bacteria</taxon>
        <taxon>Bacillati</taxon>
        <taxon>Actinomycetota</taxon>
        <taxon>Actinomycetes</taxon>
        <taxon>Micrococcales</taxon>
        <taxon>Intrasporangiaceae</taxon>
        <taxon>Knoellia</taxon>
    </lineage>
</organism>
<keyword evidence="4" id="KW-0812">Transmembrane</keyword>
<dbReference type="GO" id="GO:0003677">
    <property type="term" value="F:DNA binding"/>
    <property type="evidence" value="ECO:0007669"/>
    <property type="project" value="InterPro"/>
</dbReference>
<dbReference type="AlphaFoldDB" id="A0A512T004"/>
<dbReference type="RefSeq" id="WP_147063925.1">
    <property type="nucleotide sequence ID" value="NZ_BAABDN010000001.1"/>
</dbReference>
<dbReference type="PANTHER" id="PTHR22683">
    <property type="entry name" value="SPORULATION PROTEIN RELATED"/>
    <property type="match status" value="1"/>
</dbReference>
<dbReference type="OrthoDB" id="3217500at2"/>
<evidence type="ECO:0000256" key="2">
    <source>
        <dbReference type="ARBA" id="ARBA00022840"/>
    </source>
</evidence>
<feature type="binding site" evidence="3">
    <location>
        <begin position="241"/>
        <end position="248"/>
    </location>
    <ligand>
        <name>ATP</name>
        <dbReference type="ChEBI" id="CHEBI:30616"/>
    </ligand>
</feature>
<dbReference type="SUPFAM" id="SSF52540">
    <property type="entry name" value="P-loop containing nucleoside triphosphate hydrolases"/>
    <property type="match status" value="1"/>
</dbReference>
<dbReference type="PANTHER" id="PTHR22683:SF41">
    <property type="entry name" value="DNA TRANSLOCASE FTSK"/>
    <property type="match status" value="1"/>
</dbReference>
<evidence type="ECO:0000256" key="1">
    <source>
        <dbReference type="ARBA" id="ARBA00022741"/>
    </source>
</evidence>
<accession>A0A512T004</accession>
<dbReference type="InterPro" id="IPR050206">
    <property type="entry name" value="FtsK/SpoIIIE/SftA"/>
</dbReference>
<feature type="domain" description="FtsK" evidence="5">
    <location>
        <begin position="225"/>
        <end position="406"/>
    </location>
</feature>
<gene>
    <name evidence="6" type="ORF">KLO01_16030</name>
</gene>
<protein>
    <recommendedName>
        <fullName evidence="5">FtsK domain-containing protein</fullName>
    </recommendedName>
</protein>
<dbReference type="PROSITE" id="PS50901">
    <property type="entry name" value="FTSK"/>
    <property type="match status" value="1"/>
</dbReference>
<evidence type="ECO:0000256" key="4">
    <source>
        <dbReference type="SAM" id="Phobius"/>
    </source>
</evidence>
<keyword evidence="7" id="KW-1185">Reference proteome</keyword>
<feature type="transmembrane region" description="Helical" evidence="4">
    <location>
        <begin position="27"/>
        <end position="55"/>
    </location>
</feature>
<evidence type="ECO:0000256" key="3">
    <source>
        <dbReference type="PROSITE-ProRule" id="PRU00289"/>
    </source>
</evidence>
<keyword evidence="4" id="KW-0472">Membrane</keyword>
<keyword evidence="1 3" id="KW-0547">Nucleotide-binding</keyword>
<comment type="caution">
    <text evidence="6">The sequence shown here is derived from an EMBL/GenBank/DDBJ whole genome shotgun (WGS) entry which is preliminary data.</text>
</comment>
<dbReference type="Proteomes" id="UP000321793">
    <property type="component" value="Unassembled WGS sequence"/>
</dbReference>
<reference evidence="6 7" key="1">
    <citation type="submission" date="2019-07" db="EMBL/GenBank/DDBJ databases">
        <title>Whole genome shotgun sequence of Knoellia locipacati NBRC 109775.</title>
        <authorList>
            <person name="Hosoyama A."/>
            <person name="Uohara A."/>
            <person name="Ohji S."/>
            <person name="Ichikawa N."/>
        </authorList>
    </citation>
    <scope>NUCLEOTIDE SEQUENCE [LARGE SCALE GENOMIC DNA]</scope>
    <source>
        <strain evidence="6 7">NBRC 109775</strain>
    </source>
</reference>
<dbReference type="Gene3D" id="3.40.50.300">
    <property type="entry name" value="P-loop containing nucleotide triphosphate hydrolases"/>
    <property type="match status" value="1"/>
</dbReference>
<sequence length="476" mass="52194">MKNSPRNQMFESDEAIPLIVEGVIRSVWFVAAAMLATVRLVVHAPILVGVAAAGLGTTWLLGWRGSVASLTAFVGLGVLWRFAHRSSYDRTLRPALSQAWRTPAYRLWFPHVARRCGLVVREPNLSSRERRDPEVARLLKVRVQGTGAERLLLRLPVGLTPEDVAARAQAVGQAFGVAETRVLAARPGRVWLELRRRDPLRPTVRTSSDESPNLAALRLGLCDDGRPWRLRLEGTHVLIAGATGAGKGSVLWSLVAGLSGAIRERWVEVWAIDPKGGMELGLGRSAFARFEARSPEDMCGLLEELVDLKTRRTLALSTHGLRKHSPHPESPHIVLVVDELATLTAFAERATVRRVEQALGLLLTQGRAVGITVVAAVQDPGKDVVTWRDLFPTRVAMRLDNPIQVDMVLGDGARERGALADHISELQPGVAYVRIEGNRDIQRVRSAYLADHEVQSLADCIAASHRRVTHKAEEAA</sequence>
<evidence type="ECO:0000259" key="5">
    <source>
        <dbReference type="PROSITE" id="PS50901"/>
    </source>
</evidence>
<proteinExistence type="predicted"/>